<sequence>MYYRLVIFYRKKSYLLLLAILNLCATTVNAQPTNPKFEDSNRYIIGLNTGSSWSYPGKTQTFYSTPETERTYAAITAKNTLVNAELFLGIQKALTTFLQIQLGLAIAKTEKATLSGNIWDDADPEFNNYSYIYTVRHLYLGVKGKILGNPYLRVKPYVSSSFGFGFNQASNFNNAPLECGVVAVPNFRGNTLAQFSYTLGAGLQYDLSKNWQIGLGYEFSDWGKSQLARAPQQTLGNGLTLHHLYTNGLSFNLTYLA</sequence>
<keyword evidence="5" id="KW-1185">Reference proteome</keyword>
<feature type="signal peptide" evidence="2">
    <location>
        <begin position="1"/>
        <end position="30"/>
    </location>
</feature>
<dbReference type="InterPro" id="IPR027385">
    <property type="entry name" value="Beta-barrel_OMP"/>
</dbReference>
<organism evidence="4 5">
    <name type="scientific">Legionella dresdenensis</name>
    <dbReference type="NCBI Taxonomy" id="450200"/>
    <lineage>
        <taxon>Bacteria</taxon>
        <taxon>Pseudomonadati</taxon>
        <taxon>Pseudomonadota</taxon>
        <taxon>Gammaproteobacteria</taxon>
        <taxon>Legionellales</taxon>
        <taxon>Legionellaceae</taxon>
        <taxon>Legionella</taxon>
    </lineage>
</organism>
<accession>A0ABV8CEA1</accession>
<evidence type="ECO:0000313" key="5">
    <source>
        <dbReference type="Proteomes" id="UP001595758"/>
    </source>
</evidence>
<dbReference type="RefSeq" id="WP_382341394.1">
    <property type="nucleotide sequence ID" value="NZ_JBHSAB010000004.1"/>
</dbReference>
<comment type="caution">
    <text evidence="4">The sequence shown here is derived from an EMBL/GenBank/DDBJ whole genome shotgun (WGS) entry which is preliminary data.</text>
</comment>
<reference evidence="5" key="1">
    <citation type="journal article" date="2019" name="Int. J. Syst. Evol. Microbiol.">
        <title>The Global Catalogue of Microorganisms (GCM) 10K type strain sequencing project: providing services to taxonomists for standard genome sequencing and annotation.</title>
        <authorList>
            <consortium name="The Broad Institute Genomics Platform"/>
            <consortium name="The Broad Institute Genome Sequencing Center for Infectious Disease"/>
            <person name="Wu L."/>
            <person name="Ma J."/>
        </authorList>
    </citation>
    <scope>NUCLEOTIDE SEQUENCE [LARGE SCALE GENOMIC DNA]</scope>
    <source>
        <strain evidence="5">CCUG 59858</strain>
    </source>
</reference>
<protein>
    <submittedName>
        <fullName evidence="4">Outer membrane protein</fullName>
    </submittedName>
</protein>
<feature type="chain" id="PRO_5045652493" evidence="2">
    <location>
        <begin position="31"/>
        <end position="257"/>
    </location>
</feature>
<dbReference type="EMBL" id="JBHSAB010000004">
    <property type="protein sequence ID" value="MFC3908272.1"/>
    <property type="molecule type" value="Genomic_DNA"/>
</dbReference>
<proteinExistence type="predicted"/>
<dbReference type="Pfam" id="PF13505">
    <property type="entry name" value="OMP_b-brl"/>
    <property type="match status" value="1"/>
</dbReference>
<evidence type="ECO:0000259" key="3">
    <source>
        <dbReference type="Pfam" id="PF13505"/>
    </source>
</evidence>
<evidence type="ECO:0000256" key="1">
    <source>
        <dbReference type="ARBA" id="ARBA00022729"/>
    </source>
</evidence>
<gene>
    <name evidence="4" type="ORF">ACFORL_04175</name>
</gene>
<evidence type="ECO:0000256" key="2">
    <source>
        <dbReference type="SAM" id="SignalP"/>
    </source>
</evidence>
<dbReference type="Proteomes" id="UP001595758">
    <property type="component" value="Unassembled WGS sequence"/>
</dbReference>
<feature type="domain" description="Outer membrane protein beta-barrel" evidence="3">
    <location>
        <begin position="42"/>
        <end position="235"/>
    </location>
</feature>
<dbReference type="SUPFAM" id="SSF56925">
    <property type="entry name" value="OMPA-like"/>
    <property type="match status" value="1"/>
</dbReference>
<dbReference type="Gene3D" id="2.40.160.20">
    <property type="match status" value="1"/>
</dbReference>
<evidence type="ECO:0000313" key="4">
    <source>
        <dbReference type="EMBL" id="MFC3908272.1"/>
    </source>
</evidence>
<keyword evidence="1 2" id="KW-0732">Signal</keyword>
<name>A0ABV8CEA1_9GAMM</name>
<dbReference type="InterPro" id="IPR011250">
    <property type="entry name" value="OMP/PagP_B-barrel"/>
</dbReference>